<protein>
    <submittedName>
        <fullName evidence="1">Uncharacterized protein</fullName>
    </submittedName>
</protein>
<name>A0A225WTQ6_9STRA</name>
<gene>
    <name evidence="1" type="ORF">PHMEG_0004468</name>
</gene>
<dbReference type="Proteomes" id="UP000198211">
    <property type="component" value="Unassembled WGS sequence"/>
</dbReference>
<evidence type="ECO:0000313" key="2">
    <source>
        <dbReference type="Proteomes" id="UP000198211"/>
    </source>
</evidence>
<proteinExistence type="predicted"/>
<comment type="caution">
    <text evidence="1">The sequence shown here is derived from an EMBL/GenBank/DDBJ whole genome shotgun (WGS) entry which is preliminary data.</text>
</comment>
<accession>A0A225WTQ6</accession>
<evidence type="ECO:0000313" key="1">
    <source>
        <dbReference type="EMBL" id="OWZ21042.1"/>
    </source>
</evidence>
<keyword evidence="2" id="KW-1185">Reference proteome</keyword>
<dbReference type="AlphaFoldDB" id="A0A225WTQ6"/>
<organism evidence="1 2">
    <name type="scientific">Phytophthora megakarya</name>
    <dbReference type="NCBI Taxonomy" id="4795"/>
    <lineage>
        <taxon>Eukaryota</taxon>
        <taxon>Sar</taxon>
        <taxon>Stramenopiles</taxon>
        <taxon>Oomycota</taxon>
        <taxon>Peronosporomycetes</taxon>
        <taxon>Peronosporales</taxon>
        <taxon>Peronosporaceae</taxon>
        <taxon>Phytophthora</taxon>
    </lineage>
</organism>
<dbReference type="EMBL" id="NBNE01000264">
    <property type="protein sequence ID" value="OWZ21042.1"/>
    <property type="molecule type" value="Genomic_DNA"/>
</dbReference>
<dbReference type="OrthoDB" id="128140at2759"/>
<reference evidence="2" key="1">
    <citation type="submission" date="2017-03" db="EMBL/GenBank/DDBJ databases">
        <title>Phytopthora megakarya and P. palmivora, two closely related causual agents of cacao black pod achieved similar genome size and gene model numbers by different mechanisms.</title>
        <authorList>
            <person name="Ali S."/>
            <person name="Shao J."/>
            <person name="Larry D.J."/>
            <person name="Kronmiller B."/>
            <person name="Shen D."/>
            <person name="Strem M.D."/>
            <person name="Melnick R.L."/>
            <person name="Guiltinan M.J."/>
            <person name="Tyler B.M."/>
            <person name="Meinhardt L.W."/>
            <person name="Bailey B.A."/>
        </authorList>
    </citation>
    <scope>NUCLEOTIDE SEQUENCE [LARGE SCALE GENOMIC DNA]</scope>
    <source>
        <strain evidence="2">zdho120</strain>
    </source>
</reference>
<sequence length="288" mass="32923">MDPMSKRKRPATKLSHMHDNSWYIIKLNLRCAQCCCGTANPTGAQIERMPGFEGAMLEEHNSSRDRVVRNLRDIEGIDVSRKSIVLYRVTRIALNNMEKLFALSNPGSRVVCQVDDAGRFFRCFLAIRSVMDVQKLLLPDWISDGTHMKQPQYNVDKDGNKRIDPVAVAYVHKETIENFVWVFGNCIVAGIALHDRPTFTDRGKQRSAQQVLASMGLQVNIKFCALNIRFSTVDKFKKIDVTKDNVNNGIMDVQSSRTLREYNQKVEQLQKNFPLRQNLYLSGQVQVQ</sequence>